<feature type="transmembrane region" description="Helical" evidence="1">
    <location>
        <begin position="89"/>
        <end position="110"/>
    </location>
</feature>
<accession>A0A3B4FS52</accession>
<reference evidence="2" key="1">
    <citation type="submission" date="2023-09" db="UniProtKB">
        <authorList>
            <consortium name="Ensembl"/>
        </authorList>
    </citation>
    <scope>IDENTIFICATION</scope>
</reference>
<organism evidence="2">
    <name type="scientific">Pundamilia nyererei</name>
    <dbReference type="NCBI Taxonomy" id="303518"/>
    <lineage>
        <taxon>Eukaryota</taxon>
        <taxon>Metazoa</taxon>
        <taxon>Chordata</taxon>
        <taxon>Craniata</taxon>
        <taxon>Vertebrata</taxon>
        <taxon>Euteleostomi</taxon>
        <taxon>Actinopterygii</taxon>
        <taxon>Neopterygii</taxon>
        <taxon>Teleostei</taxon>
        <taxon>Neoteleostei</taxon>
        <taxon>Acanthomorphata</taxon>
        <taxon>Ovalentaria</taxon>
        <taxon>Cichlomorphae</taxon>
        <taxon>Cichliformes</taxon>
        <taxon>Cichlidae</taxon>
        <taxon>African cichlids</taxon>
        <taxon>Pseudocrenilabrinae</taxon>
        <taxon>Haplochromini</taxon>
        <taxon>Pundamilia</taxon>
    </lineage>
</organism>
<evidence type="ECO:0000256" key="1">
    <source>
        <dbReference type="SAM" id="Phobius"/>
    </source>
</evidence>
<keyword evidence="1" id="KW-1133">Transmembrane helix</keyword>
<name>A0A3B4FS52_9CICH</name>
<sequence length="168" mass="18691">QTSRCSSAMDHGILENGEWSFLSFSVKFGGSSSTSGPLHVESLKVLSLALLFSPYMLQLASIFRKYGILFHCYVDDSQIYFPLIKDSTAYLIVLLDCLHNITSWLVVLFGRFDPRSSLKGDLGSFALACTVNLFSLQPLSGCSWLLLIVSLKLKFVITYWSLTAVSAW</sequence>
<evidence type="ECO:0008006" key="3">
    <source>
        <dbReference type="Google" id="ProtNLM"/>
    </source>
</evidence>
<dbReference type="AlphaFoldDB" id="A0A3B4FS52"/>
<proteinExistence type="predicted"/>
<dbReference type="STRING" id="303518.ENSPNYP00000012106"/>
<evidence type="ECO:0000313" key="2">
    <source>
        <dbReference type="Ensembl" id="ENSPNYP00000012106.1"/>
    </source>
</evidence>
<dbReference type="Ensembl" id="ENSPNYT00000012398.1">
    <property type="protein sequence ID" value="ENSPNYP00000012106.1"/>
    <property type="gene ID" value="ENSPNYG00000009199.1"/>
</dbReference>
<keyword evidence="1" id="KW-0472">Membrane</keyword>
<feature type="transmembrane region" description="Helical" evidence="1">
    <location>
        <begin position="122"/>
        <end position="149"/>
    </location>
</feature>
<keyword evidence="1" id="KW-0812">Transmembrane</keyword>
<protein>
    <recommendedName>
        <fullName evidence="3">Reverse transcriptase domain-containing protein</fullName>
    </recommendedName>
</protein>